<reference evidence="2 3" key="1">
    <citation type="submission" date="2017-01" db="EMBL/GenBank/DDBJ databases">
        <title>Genome analysis of Paenibacillus selenitrireducens ES3-24.</title>
        <authorList>
            <person name="Xu D."/>
            <person name="Yao R."/>
            <person name="Zheng S."/>
        </authorList>
    </citation>
    <scope>NUCLEOTIDE SEQUENCE [LARGE SCALE GENOMIC DNA]</scope>
    <source>
        <strain evidence="2 3">ES3-24</strain>
    </source>
</reference>
<gene>
    <name evidence="2" type="ORF">BVG16_16695</name>
</gene>
<protein>
    <recommendedName>
        <fullName evidence="4">DUF2568 domain-containing protein</fullName>
    </recommendedName>
</protein>
<feature type="transmembrane region" description="Helical" evidence="1">
    <location>
        <begin position="7"/>
        <end position="28"/>
    </location>
</feature>
<keyword evidence="1" id="KW-0812">Transmembrane</keyword>
<evidence type="ECO:0008006" key="4">
    <source>
        <dbReference type="Google" id="ProtNLM"/>
    </source>
</evidence>
<feature type="transmembrane region" description="Helical" evidence="1">
    <location>
        <begin position="64"/>
        <end position="85"/>
    </location>
</feature>
<name>A0A1T2XA81_9BACL</name>
<dbReference type="EMBL" id="MSZX01000006">
    <property type="protein sequence ID" value="OPA76801.1"/>
    <property type="molecule type" value="Genomic_DNA"/>
</dbReference>
<dbReference type="STRING" id="1324314.BVG16_16695"/>
<evidence type="ECO:0000313" key="3">
    <source>
        <dbReference type="Proteomes" id="UP000190188"/>
    </source>
</evidence>
<dbReference type="Pfam" id="PF10823">
    <property type="entry name" value="DUF2568"/>
    <property type="match status" value="1"/>
</dbReference>
<dbReference type="AlphaFoldDB" id="A0A1T2XA81"/>
<keyword evidence="3" id="KW-1185">Reference proteome</keyword>
<dbReference type="Proteomes" id="UP000190188">
    <property type="component" value="Unassembled WGS sequence"/>
</dbReference>
<dbReference type="RefSeq" id="WP_078499818.1">
    <property type="nucleotide sequence ID" value="NZ_MSZX01000006.1"/>
</dbReference>
<comment type="caution">
    <text evidence="2">The sequence shown here is derived from an EMBL/GenBank/DDBJ whole genome shotgun (WGS) entry which is preliminary data.</text>
</comment>
<evidence type="ECO:0000256" key="1">
    <source>
        <dbReference type="SAM" id="Phobius"/>
    </source>
</evidence>
<sequence>MTIILNLNLAISFLLELCALAALGYWGFTIRKGWGIKIICGLGAPILAAFIWGLYVAPHATYKLPYVIQQAIGLGVFAISIYALYRRGKSTWATIFGVILVVNRLIDYVWE</sequence>
<dbReference type="InterPro" id="IPR021214">
    <property type="entry name" value="DUF2568"/>
</dbReference>
<feature type="transmembrane region" description="Helical" evidence="1">
    <location>
        <begin position="34"/>
        <end position="57"/>
    </location>
</feature>
<accession>A0A1T2XA81</accession>
<dbReference type="OrthoDB" id="4557830at2"/>
<keyword evidence="1" id="KW-1133">Transmembrane helix</keyword>
<organism evidence="2 3">
    <name type="scientific">Paenibacillus selenitireducens</name>
    <dbReference type="NCBI Taxonomy" id="1324314"/>
    <lineage>
        <taxon>Bacteria</taxon>
        <taxon>Bacillati</taxon>
        <taxon>Bacillota</taxon>
        <taxon>Bacilli</taxon>
        <taxon>Bacillales</taxon>
        <taxon>Paenibacillaceae</taxon>
        <taxon>Paenibacillus</taxon>
    </lineage>
</organism>
<evidence type="ECO:0000313" key="2">
    <source>
        <dbReference type="EMBL" id="OPA76801.1"/>
    </source>
</evidence>
<keyword evidence="1" id="KW-0472">Membrane</keyword>
<proteinExistence type="predicted"/>